<gene>
    <name evidence="1" type="ORF">SDC9_78793</name>
</gene>
<evidence type="ECO:0000313" key="1">
    <source>
        <dbReference type="EMBL" id="MPM32231.1"/>
    </source>
</evidence>
<accession>A0A644YWK0</accession>
<name>A0A644YWK0_9ZZZZ</name>
<protein>
    <submittedName>
        <fullName evidence="1">Uncharacterized protein</fullName>
    </submittedName>
</protein>
<dbReference type="EMBL" id="VSSQ01006304">
    <property type="protein sequence ID" value="MPM32231.1"/>
    <property type="molecule type" value="Genomic_DNA"/>
</dbReference>
<comment type="caution">
    <text evidence="1">The sequence shown here is derived from an EMBL/GenBank/DDBJ whole genome shotgun (WGS) entry which is preliminary data.</text>
</comment>
<sequence>MLRDHALAVFNLRDLFNRYRDFLNQVLHAVVFRRFLKVILHLILVTGIGVNDIPLSGLRTCVFLGHDASPIALRLY</sequence>
<dbReference type="AlphaFoldDB" id="A0A644YWK0"/>
<reference evidence="1" key="1">
    <citation type="submission" date="2019-08" db="EMBL/GenBank/DDBJ databases">
        <authorList>
            <person name="Kucharzyk K."/>
            <person name="Murdoch R.W."/>
            <person name="Higgins S."/>
            <person name="Loffler F."/>
        </authorList>
    </citation>
    <scope>NUCLEOTIDE SEQUENCE</scope>
</reference>
<proteinExistence type="predicted"/>
<organism evidence="1">
    <name type="scientific">bioreactor metagenome</name>
    <dbReference type="NCBI Taxonomy" id="1076179"/>
    <lineage>
        <taxon>unclassified sequences</taxon>
        <taxon>metagenomes</taxon>
        <taxon>ecological metagenomes</taxon>
    </lineage>
</organism>